<dbReference type="PIRSF" id="PIRSF001554">
    <property type="entry name" value="SucCS_beta"/>
    <property type="match status" value="1"/>
</dbReference>
<dbReference type="GO" id="GO:0004775">
    <property type="term" value="F:succinate-CoA ligase (ADP-forming) activity"/>
    <property type="evidence" value="ECO:0007669"/>
    <property type="project" value="UniProtKB-UniRule"/>
</dbReference>
<comment type="cofactor">
    <cofactor evidence="7">
        <name>Mg(2+)</name>
        <dbReference type="ChEBI" id="CHEBI:18420"/>
    </cofactor>
    <text evidence="7">Binds 1 Mg(2+) ion per subunit.</text>
</comment>
<dbReference type="InterPro" id="IPR017866">
    <property type="entry name" value="Succ-CoA_synthase_bsu_CS"/>
</dbReference>
<dbReference type="GO" id="GO:0005524">
    <property type="term" value="F:ATP binding"/>
    <property type="evidence" value="ECO:0007669"/>
    <property type="project" value="UniProtKB-UniRule"/>
</dbReference>
<dbReference type="GO" id="GO:0006104">
    <property type="term" value="P:succinyl-CoA metabolic process"/>
    <property type="evidence" value="ECO:0007669"/>
    <property type="project" value="TreeGrafter"/>
</dbReference>
<evidence type="ECO:0000256" key="5">
    <source>
        <dbReference type="ARBA" id="ARBA00022741"/>
    </source>
</evidence>
<evidence type="ECO:0000256" key="1">
    <source>
        <dbReference type="ARBA" id="ARBA00005064"/>
    </source>
</evidence>
<comment type="function">
    <text evidence="7">Succinyl-CoA synthetase functions in the citric acid cycle (TCA), coupling the hydrolysis of succinyl-CoA to the synthesis of ATP and thus represents the only step of substrate-level phosphorylation in the TCA. The beta subunit provides nucleotide specificity of the enzyme and binds the substrate succinate, while the binding sites for coenzyme A and phosphate are found in the alpha subunit.</text>
</comment>
<dbReference type="InterPro" id="IPR013815">
    <property type="entry name" value="ATP_grasp_subdomain_1"/>
</dbReference>
<evidence type="ECO:0000313" key="12">
    <source>
        <dbReference type="Proteomes" id="UP001295684"/>
    </source>
</evidence>
<keyword evidence="5 7" id="KW-0547">Nucleotide-binding</keyword>
<dbReference type="Pfam" id="PF08442">
    <property type="entry name" value="ATP-grasp_2"/>
    <property type="match status" value="1"/>
</dbReference>
<feature type="binding site" evidence="7">
    <location>
        <position position="75"/>
    </location>
    <ligand>
        <name>ATP</name>
        <dbReference type="ChEBI" id="CHEBI:30616"/>
    </ligand>
</feature>
<feature type="domain" description="ATP-citrate synthase/succinyl-CoA ligase C-terminal" evidence="9">
    <location>
        <begin position="298"/>
        <end position="395"/>
    </location>
</feature>
<comment type="subcellular location">
    <subcellularLocation>
        <location evidence="7">Mitochondrion</location>
    </subcellularLocation>
</comment>
<dbReference type="SUPFAM" id="SSF52210">
    <property type="entry name" value="Succinyl-CoA synthetase domains"/>
    <property type="match status" value="1"/>
</dbReference>
<dbReference type="GO" id="GO:0005739">
    <property type="term" value="C:mitochondrion"/>
    <property type="evidence" value="ECO:0007669"/>
    <property type="project" value="UniProtKB-SubCell"/>
</dbReference>
<dbReference type="HAMAP" id="MF_00558">
    <property type="entry name" value="Succ_CoA_beta"/>
    <property type="match status" value="1"/>
</dbReference>
<feature type="domain" description="ATP-grasp fold succinyl-CoA synthetase-type" evidence="10">
    <location>
        <begin position="28"/>
        <end position="238"/>
    </location>
</feature>
<keyword evidence="4 7" id="KW-0479">Metal-binding</keyword>
<keyword evidence="2 7" id="KW-0816">Tricarboxylic acid cycle</keyword>
<reference evidence="11" key="1">
    <citation type="submission" date="2023-07" db="EMBL/GenBank/DDBJ databases">
        <authorList>
            <consortium name="AG Swart"/>
            <person name="Singh M."/>
            <person name="Singh A."/>
            <person name="Seah K."/>
            <person name="Emmerich C."/>
        </authorList>
    </citation>
    <scope>NUCLEOTIDE SEQUENCE</scope>
    <source>
        <strain evidence="11">DP1</strain>
    </source>
</reference>
<evidence type="ECO:0000259" key="9">
    <source>
        <dbReference type="Pfam" id="PF00549"/>
    </source>
</evidence>
<evidence type="ECO:0000256" key="2">
    <source>
        <dbReference type="ARBA" id="ARBA00022532"/>
    </source>
</evidence>
<name>A0AAD1X9A0_EUPCR</name>
<comment type="caution">
    <text evidence="7">Lacks conserved residue(s) required for the propagation of feature annotation.</text>
</comment>
<sequence length="431" mass="46825">MLGRISKNLVIKGMKPNRLTTLPFRGIKLHEYQAAQLLSKYDVPVPHGEVAFSPADARTVAQSIQERTNGGSVVKAQILGGGRGRGFFKENQFRGGVHIAKTPEEAETLSKEMIGYSLVTKQSGEEGLRCNSVYLVELLDIMKEMYLAFALDRETSSPVLVYSPAGGMAIEDVAEKTPELIFKAYINESSGFTDDQIEEIVKNLGLEDHHDSAAKTVQNLYKCFHSCDSDMVEINPMVLDAKKGVLCADSKVTIDDNAAFRQKELAEQEDKSSETPNEIIADKYDLNYIPIGGDIGCLVNGAGLAMATMDILSLHEGKAANFLDVGGSAAGDQMIAAVNLLCNDDTVNAVYINIFGGILRCDLLVKSIIDANAEKSFSKPIILRLNGNKAKEAKELIAGKEEELGIHFEADFDKSAKLAVKIAAEEASKRD</sequence>
<comment type="pathway">
    <text evidence="1 7">Carbohydrate metabolism; tricarboxylic acid cycle; succinate from succinyl-CoA (ligase route): step 1/1.</text>
</comment>
<evidence type="ECO:0000259" key="10">
    <source>
        <dbReference type="Pfam" id="PF08442"/>
    </source>
</evidence>
<dbReference type="SUPFAM" id="SSF56059">
    <property type="entry name" value="Glutathione synthetase ATP-binding domain-like"/>
    <property type="match status" value="1"/>
</dbReference>
<keyword evidence="6 7" id="KW-0460">Magnesium</keyword>
<gene>
    <name evidence="11" type="ORF">ECRASSUSDP1_LOCUS9188</name>
</gene>
<dbReference type="PANTHER" id="PTHR11815">
    <property type="entry name" value="SUCCINYL-COA SYNTHETASE BETA CHAIN"/>
    <property type="match status" value="1"/>
</dbReference>
<evidence type="ECO:0000256" key="6">
    <source>
        <dbReference type="ARBA" id="ARBA00022842"/>
    </source>
</evidence>
<accession>A0AAD1X9A0</accession>
<dbReference type="FunFam" id="3.30.470.20:FF:000002">
    <property type="entry name" value="Succinate--CoA ligase [ADP-forming] subunit beta"/>
    <property type="match status" value="1"/>
</dbReference>
<dbReference type="EC" id="6.2.1.5" evidence="7"/>
<dbReference type="InterPro" id="IPR016102">
    <property type="entry name" value="Succinyl-CoA_synth-like"/>
</dbReference>
<dbReference type="Gene3D" id="3.30.470.20">
    <property type="entry name" value="ATP-grasp fold, B domain"/>
    <property type="match status" value="1"/>
</dbReference>
<dbReference type="GO" id="GO:0000287">
    <property type="term" value="F:magnesium ion binding"/>
    <property type="evidence" value="ECO:0007669"/>
    <property type="project" value="UniProtKB-UniRule"/>
</dbReference>
<organism evidence="11 12">
    <name type="scientific">Euplotes crassus</name>
    <dbReference type="NCBI Taxonomy" id="5936"/>
    <lineage>
        <taxon>Eukaryota</taxon>
        <taxon>Sar</taxon>
        <taxon>Alveolata</taxon>
        <taxon>Ciliophora</taxon>
        <taxon>Intramacronucleata</taxon>
        <taxon>Spirotrichea</taxon>
        <taxon>Hypotrichia</taxon>
        <taxon>Euplotida</taxon>
        <taxon>Euplotidae</taxon>
        <taxon>Moneuplotes</taxon>
    </lineage>
</organism>
<evidence type="ECO:0000256" key="3">
    <source>
        <dbReference type="ARBA" id="ARBA00022598"/>
    </source>
</evidence>
<evidence type="ECO:0000256" key="7">
    <source>
        <dbReference type="HAMAP-Rule" id="MF_03219"/>
    </source>
</evidence>
<feature type="binding site" evidence="7">
    <location>
        <position position="300"/>
    </location>
    <ligand>
        <name>substrate</name>
        <note>ligand shared with subunit alpha</note>
    </ligand>
</feature>
<evidence type="ECO:0000256" key="4">
    <source>
        <dbReference type="ARBA" id="ARBA00022723"/>
    </source>
</evidence>
<evidence type="ECO:0000313" key="11">
    <source>
        <dbReference type="EMBL" id="CAI2367899.1"/>
    </source>
</evidence>
<comment type="caution">
    <text evidence="11">The sequence shown here is derived from an EMBL/GenBank/DDBJ whole genome shotgun (WGS) entry which is preliminary data.</text>
</comment>
<comment type="subunit">
    <text evidence="7 8">Heterodimer of an alpha and a beta subunit.</text>
</comment>
<dbReference type="InterPro" id="IPR005811">
    <property type="entry name" value="SUCC_ACL_C"/>
</dbReference>
<keyword evidence="3 7" id="KW-0436">Ligase</keyword>
<dbReference type="PROSITE" id="PS01217">
    <property type="entry name" value="SUCCINYL_COA_LIG_3"/>
    <property type="match status" value="1"/>
</dbReference>
<comment type="catalytic activity">
    <reaction evidence="7">
        <text>succinate + ATP + CoA = succinyl-CoA + ADP + phosphate</text>
        <dbReference type="Rhea" id="RHEA:17661"/>
        <dbReference type="ChEBI" id="CHEBI:30031"/>
        <dbReference type="ChEBI" id="CHEBI:30616"/>
        <dbReference type="ChEBI" id="CHEBI:43474"/>
        <dbReference type="ChEBI" id="CHEBI:57287"/>
        <dbReference type="ChEBI" id="CHEBI:57292"/>
        <dbReference type="ChEBI" id="CHEBI:456216"/>
        <dbReference type="EC" id="6.2.1.5"/>
    </reaction>
</comment>
<proteinExistence type="inferred from homology"/>
<dbReference type="FunFam" id="3.40.50.261:FF:000001">
    <property type="entry name" value="Succinate--CoA ligase [ADP-forming] subunit beta"/>
    <property type="match status" value="1"/>
</dbReference>
<keyword evidence="7" id="KW-0496">Mitochondrion</keyword>
<keyword evidence="12" id="KW-1185">Reference proteome</keyword>
<feature type="binding site" evidence="7">
    <location>
        <begin position="82"/>
        <end position="84"/>
    </location>
    <ligand>
        <name>ATP</name>
        <dbReference type="ChEBI" id="CHEBI:30616"/>
    </ligand>
</feature>
<dbReference type="EMBL" id="CAMPGE010009024">
    <property type="protein sequence ID" value="CAI2367899.1"/>
    <property type="molecule type" value="Genomic_DNA"/>
</dbReference>
<dbReference type="GO" id="GO:0006099">
    <property type="term" value="P:tricarboxylic acid cycle"/>
    <property type="evidence" value="ECO:0007669"/>
    <property type="project" value="UniProtKB-UniRule"/>
</dbReference>
<feature type="binding site" evidence="7">
    <location>
        <position position="249"/>
    </location>
    <ligand>
        <name>Mg(2+)</name>
        <dbReference type="ChEBI" id="CHEBI:18420"/>
    </ligand>
</feature>
<dbReference type="Gene3D" id="3.40.50.261">
    <property type="entry name" value="Succinyl-CoA synthetase domains"/>
    <property type="match status" value="1"/>
</dbReference>
<dbReference type="Pfam" id="PF00549">
    <property type="entry name" value="Ligase_CoA"/>
    <property type="match status" value="1"/>
</dbReference>
<dbReference type="PANTHER" id="PTHR11815:SF10">
    <property type="entry name" value="SUCCINATE--COA LIGASE [GDP-FORMING] SUBUNIT BETA, MITOCHONDRIAL"/>
    <property type="match status" value="1"/>
</dbReference>
<comment type="similarity">
    <text evidence="7 8">Belongs to the succinate/malate CoA ligase beta subunit family.</text>
</comment>
<dbReference type="InterPro" id="IPR005809">
    <property type="entry name" value="Succ_CoA_ligase-like_bsu"/>
</dbReference>
<feature type="binding site" evidence="7">
    <location>
        <position position="235"/>
    </location>
    <ligand>
        <name>Mg(2+)</name>
        <dbReference type="ChEBI" id="CHEBI:18420"/>
    </ligand>
</feature>
<dbReference type="GO" id="GO:0042709">
    <property type="term" value="C:succinate-CoA ligase complex"/>
    <property type="evidence" value="ECO:0007669"/>
    <property type="project" value="TreeGrafter"/>
</dbReference>
<dbReference type="NCBIfam" id="NF001913">
    <property type="entry name" value="PRK00696.1"/>
    <property type="match status" value="1"/>
</dbReference>
<dbReference type="Proteomes" id="UP001295684">
    <property type="component" value="Unassembled WGS sequence"/>
</dbReference>
<dbReference type="AlphaFoldDB" id="A0AAD1X9A0"/>
<dbReference type="InterPro" id="IPR013650">
    <property type="entry name" value="ATP-grasp_succ-CoA_synth-type"/>
</dbReference>
<evidence type="ECO:0000256" key="8">
    <source>
        <dbReference type="RuleBase" id="RU361258"/>
    </source>
</evidence>
<dbReference type="Gene3D" id="3.30.1490.20">
    <property type="entry name" value="ATP-grasp fold, A domain"/>
    <property type="match status" value="1"/>
</dbReference>
<feature type="binding site" evidence="7">
    <location>
        <position position="144"/>
    </location>
    <ligand>
        <name>ATP</name>
        <dbReference type="ChEBI" id="CHEBI:30616"/>
    </ligand>
</feature>
<protein>
    <recommendedName>
        <fullName evidence="7">Succinate--CoA ligase [ADP-forming] subunit beta, mitochondrial</fullName>
        <ecNumber evidence="7">6.2.1.5</ecNumber>
    </recommendedName>
    <alternativeName>
        <fullName evidence="7">Succinyl-CoA synthetase beta chain</fullName>
        <shortName evidence="7">SCS-beta</shortName>
    </alternativeName>
</protein>
<keyword evidence="7" id="KW-0067">ATP-binding</keyword>
<dbReference type="NCBIfam" id="TIGR01016">
    <property type="entry name" value="sucCoAbeta"/>
    <property type="match status" value="1"/>
</dbReference>